<keyword evidence="1" id="KW-0472">Membrane</keyword>
<feature type="transmembrane region" description="Helical" evidence="1">
    <location>
        <begin position="45"/>
        <end position="66"/>
    </location>
</feature>
<evidence type="ECO:0000313" key="2">
    <source>
        <dbReference type="EMBL" id="EAY24313.1"/>
    </source>
</evidence>
<evidence type="ECO:0000313" key="3">
    <source>
        <dbReference type="Proteomes" id="UP000004095"/>
    </source>
</evidence>
<name>A1ZZ54_MICM2</name>
<keyword evidence="1" id="KW-1133">Transmembrane helix</keyword>
<comment type="caution">
    <text evidence="2">The sequence shown here is derived from an EMBL/GenBank/DDBJ whole genome shotgun (WGS) entry which is preliminary data.</text>
</comment>
<gene>
    <name evidence="2" type="ORF">M23134_05937</name>
</gene>
<keyword evidence="3" id="KW-1185">Reference proteome</keyword>
<sequence length="104" mass="11722">MIGFDAYISVLTTMSFTVFIPLAFVLYMYDTVLCMGGFKRKQEAFWLQMAVAVAFILLVGAIVWFSQVSVITSDIDFKDRGLIFVLSFMLFGAVLNNVADKRLI</sequence>
<dbReference type="EMBL" id="AAWS01000073">
    <property type="protein sequence ID" value="EAY24313.1"/>
    <property type="molecule type" value="Genomic_DNA"/>
</dbReference>
<dbReference type="AlphaFoldDB" id="A1ZZ54"/>
<evidence type="ECO:0000256" key="1">
    <source>
        <dbReference type="SAM" id="Phobius"/>
    </source>
</evidence>
<protein>
    <submittedName>
        <fullName evidence="2">Uncharacterized protein</fullName>
    </submittedName>
</protein>
<feature type="transmembrane region" description="Helical" evidence="1">
    <location>
        <begin position="6"/>
        <end position="29"/>
    </location>
</feature>
<proteinExistence type="predicted"/>
<accession>A1ZZ54</accession>
<reference evidence="2 3" key="1">
    <citation type="submission" date="2007-01" db="EMBL/GenBank/DDBJ databases">
        <authorList>
            <person name="Haygood M."/>
            <person name="Podell S."/>
            <person name="Anderson C."/>
            <person name="Hopkinson B."/>
            <person name="Roe K."/>
            <person name="Barbeau K."/>
            <person name="Gaasterland T."/>
            <person name="Ferriera S."/>
            <person name="Johnson J."/>
            <person name="Kravitz S."/>
            <person name="Beeson K."/>
            <person name="Sutton G."/>
            <person name="Rogers Y.-H."/>
            <person name="Friedman R."/>
            <person name="Frazier M."/>
            <person name="Venter J.C."/>
        </authorList>
    </citation>
    <scope>NUCLEOTIDE SEQUENCE [LARGE SCALE GENOMIC DNA]</scope>
    <source>
        <strain evidence="2 3">ATCC 23134</strain>
    </source>
</reference>
<feature type="transmembrane region" description="Helical" evidence="1">
    <location>
        <begin position="81"/>
        <end position="99"/>
    </location>
</feature>
<dbReference type="Proteomes" id="UP000004095">
    <property type="component" value="Unassembled WGS sequence"/>
</dbReference>
<organism evidence="2 3">
    <name type="scientific">Microscilla marina ATCC 23134</name>
    <dbReference type="NCBI Taxonomy" id="313606"/>
    <lineage>
        <taxon>Bacteria</taxon>
        <taxon>Pseudomonadati</taxon>
        <taxon>Bacteroidota</taxon>
        <taxon>Cytophagia</taxon>
        <taxon>Cytophagales</taxon>
        <taxon>Microscillaceae</taxon>
        <taxon>Microscilla</taxon>
    </lineage>
</organism>
<keyword evidence="1" id="KW-0812">Transmembrane</keyword>